<feature type="transmembrane region" description="Helical" evidence="2">
    <location>
        <begin position="204"/>
        <end position="224"/>
    </location>
</feature>
<evidence type="ECO:0000256" key="2">
    <source>
        <dbReference type="SAM" id="Phobius"/>
    </source>
</evidence>
<feature type="region of interest" description="Disordered" evidence="1">
    <location>
        <begin position="1"/>
        <end position="111"/>
    </location>
</feature>
<evidence type="ECO:0000256" key="1">
    <source>
        <dbReference type="SAM" id="MobiDB-lite"/>
    </source>
</evidence>
<dbReference type="Pfam" id="PF10708">
    <property type="entry name" value="DUF2510"/>
    <property type="match status" value="1"/>
</dbReference>
<dbReference type="InterPro" id="IPR008523">
    <property type="entry name" value="DUF805"/>
</dbReference>
<keyword evidence="2" id="KW-0472">Membrane</keyword>
<dbReference type="PANTHER" id="PTHR34980">
    <property type="entry name" value="INNER MEMBRANE PROTEIN-RELATED-RELATED"/>
    <property type="match status" value="1"/>
</dbReference>
<evidence type="ECO:0000259" key="3">
    <source>
        <dbReference type="Pfam" id="PF10708"/>
    </source>
</evidence>
<reference evidence="4 5" key="1">
    <citation type="submission" date="2019-01" db="EMBL/GenBank/DDBJ databases">
        <title>Genome sequencing of strain DFW100M-13.</title>
        <authorList>
            <person name="Heo J."/>
            <person name="Kim S.-J."/>
            <person name="Kim J.-S."/>
            <person name="Hong S.-B."/>
            <person name="Kwon S.-W."/>
        </authorList>
    </citation>
    <scope>NUCLEOTIDE SEQUENCE [LARGE SCALE GENOMIC DNA]</scope>
    <source>
        <strain evidence="4 5">DFW100M-13</strain>
    </source>
</reference>
<dbReference type="GO" id="GO:0005886">
    <property type="term" value="C:plasma membrane"/>
    <property type="evidence" value="ECO:0007669"/>
    <property type="project" value="TreeGrafter"/>
</dbReference>
<dbReference type="InterPro" id="IPR018929">
    <property type="entry name" value="DUF2510"/>
</dbReference>
<dbReference type="Pfam" id="PF05656">
    <property type="entry name" value="DUF805"/>
    <property type="match status" value="1"/>
</dbReference>
<organism evidence="4 5">
    <name type="scientific">Microbacterium protaetiae</name>
    <dbReference type="NCBI Taxonomy" id="2509458"/>
    <lineage>
        <taxon>Bacteria</taxon>
        <taxon>Bacillati</taxon>
        <taxon>Actinomycetota</taxon>
        <taxon>Actinomycetes</taxon>
        <taxon>Micrococcales</taxon>
        <taxon>Microbacteriaceae</taxon>
        <taxon>Microbacterium</taxon>
    </lineage>
</organism>
<dbReference type="RefSeq" id="WP_129392701.1">
    <property type="nucleotide sequence ID" value="NZ_CP035494.1"/>
</dbReference>
<feature type="domain" description="DUF2510" evidence="3">
    <location>
        <begin position="10"/>
        <end position="41"/>
    </location>
</feature>
<dbReference type="EMBL" id="CP035494">
    <property type="protein sequence ID" value="QAY61378.1"/>
    <property type="molecule type" value="Genomic_DNA"/>
</dbReference>
<dbReference type="Proteomes" id="UP000293995">
    <property type="component" value="Chromosome"/>
</dbReference>
<gene>
    <name evidence="4" type="ORF">ET475_16290</name>
</gene>
<dbReference type="OrthoDB" id="9812349at2"/>
<keyword evidence="2" id="KW-1133">Transmembrane helix</keyword>
<sequence length="270" mass="28745">MSTDTPLPPAGWYPDPQGGTGERWWNGAAWSTETRAAAPNAQPAEPSAPVGYPGAQPGYGTTQQGYPGTQQTYPGTQQGYPGTQQGYPGTPQTNPNTQQGYPGTQQTYPNTQQGYPSYAQGAPVAAPIGIWRSPVDDRPVVSNPIDAVRTIFSKYARFEGRASRAEYWWWMLANLVIAVACYVIALVLIFTAAGATAGSGRSGFAALSVFGGLLMLALVLWELAVLVPGLAVLVRRLRDAGFHWGFIFLGVVPGGSIALLVMCCMPSKYP</sequence>
<evidence type="ECO:0000313" key="4">
    <source>
        <dbReference type="EMBL" id="QAY61378.1"/>
    </source>
</evidence>
<feature type="transmembrane region" description="Helical" evidence="2">
    <location>
        <begin position="244"/>
        <end position="265"/>
    </location>
</feature>
<keyword evidence="5" id="KW-1185">Reference proteome</keyword>
<accession>A0A4P6ETK4</accession>
<feature type="compositionally biased region" description="Low complexity" evidence="1">
    <location>
        <begin position="53"/>
        <end position="109"/>
    </location>
</feature>
<feature type="compositionally biased region" description="Pro residues" evidence="1">
    <location>
        <begin position="1"/>
        <end position="11"/>
    </location>
</feature>
<name>A0A4P6ETK4_9MICO</name>
<keyword evidence="2" id="KW-0812">Transmembrane</keyword>
<protein>
    <submittedName>
        <fullName evidence="4">DUF805 domain-containing protein</fullName>
    </submittedName>
</protein>
<evidence type="ECO:0000313" key="5">
    <source>
        <dbReference type="Proteomes" id="UP000293995"/>
    </source>
</evidence>
<dbReference type="KEGG" id="mprt:ET475_16290"/>
<feature type="transmembrane region" description="Helical" evidence="2">
    <location>
        <begin position="167"/>
        <end position="192"/>
    </location>
</feature>
<dbReference type="PANTHER" id="PTHR34980:SF2">
    <property type="entry name" value="INNER MEMBRANE PROTEIN YHAH-RELATED"/>
    <property type="match status" value="1"/>
</dbReference>
<dbReference type="AlphaFoldDB" id="A0A4P6ETK4"/>
<proteinExistence type="predicted"/>